<feature type="region of interest" description="Disordered" evidence="1">
    <location>
        <begin position="1"/>
        <end position="101"/>
    </location>
</feature>
<evidence type="ECO:0000256" key="1">
    <source>
        <dbReference type="SAM" id="MobiDB-lite"/>
    </source>
</evidence>
<organism evidence="2 3">
    <name type="scientific">Pleuronectes platessa</name>
    <name type="common">European plaice</name>
    <dbReference type="NCBI Taxonomy" id="8262"/>
    <lineage>
        <taxon>Eukaryota</taxon>
        <taxon>Metazoa</taxon>
        <taxon>Chordata</taxon>
        <taxon>Craniata</taxon>
        <taxon>Vertebrata</taxon>
        <taxon>Euteleostomi</taxon>
        <taxon>Actinopterygii</taxon>
        <taxon>Neopterygii</taxon>
        <taxon>Teleostei</taxon>
        <taxon>Neoteleostei</taxon>
        <taxon>Acanthomorphata</taxon>
        <taxon>Carangaria</taxon>
        <taxon>Pleuronectiformes</taxon>
        <taxon>Pleuronectoidei</taxon>
        <taxon>Pleuronectidae</taxon>
        <taxon>Pleuronectes</taxon>
    </lineage>
</organism>
<evidence type="ECO:0000313" key="3">
    <source>
        <dbReference type="Proteomes" id="UP001153269"/>
    </source>
</evidence>
<feature type="compositionally biased region" description="Basic and acidic residues" evidence="1">
    <location>
        <begin position="1"/>
        <end position="10"/>
    </location>
</feature>
<feature type="compositionally biased region" description="Basic and acidic residues" evidence="1">
    <location>
        <begin position="88"/>
        <end position="97"/>
    </location>
</feature>
<protein>
    <submittedName>
        <fullName evidence="2">Uncharacterized protein</fullName>
    </submittedName>
</protein>
<dbReference type="EMBL" id="CADEAL010003941">
    <property type="protein sequence ID" value="CAB1447276.1"/>
    <property type="molecule type" value="Genomic_DNA"/>
</dbReference>
<sequence>MPLWEERGDSHGFSAPTTDPCSTHPPVALSSQRHICRICTTERRRAPLPASSQSAVTRNEARAGETERAPRSRGSRRGTNNSRRRRPADHSGNDRAPQRLTSHWADLNSILRCTRIYPPGKEGAGSPVDQPYHWSWVARKSCAGHAGDELLILRVRQQHGARSESVCKQKKLTWPLDKVPPGIPPPITERSRSRYRAGHEALVVVDIDADSEDYRVYAVMLCGSGDTVTKPSEEKQVRIKRTVTA</sequence>
<reference evidence="2" key="1">
    <citation type="submission" date="2020-03" db="EMBL/GenBank/DDBJ databases">
        <authorList>
            <person name="Weist P."/>
        </authorList>
    </citation>
    <scope>NUCLEOTIDE SEQUENCE</scope>
</reference>
<proteinExistence type="predicted"/>
<feature type="compositionally biased region" description="Basic residues" evidence="1">
    <location>
        <begin position="71"/>
        <end position="87"/>
    </location>
</feature>
<accession>A0A9N7VF05</accession>
<feature type="compositionally biased region" description="Basic and acidic residues" evidence="1">
    <location>
        <begin position="59"/>
        <end position="70"/>
    </location>
</feature>
<dbReference type="Proteomes" id="UP001153269">
    <property type="component" value="Unassembled WGS sequence"/>
</dbReference>
<name>A0A9N7VF05_PLEPL</name>
<comment type="caution">
    <text evidence="2">The sequence shown here is derived from an EMBL/GenBank/DDBJ whole genome shotgun (WGS) entry which is preliminary data.</text>
</comment>
<dbReference type="AlphaFoldDB" id="A0A9N7VF05"/>
<gene>
    <name evidence="2" type="ORF">PLEPLA_LOCUS34970</name>
</gene>
<evidence type="ECO:0000313" key="2">
    <source>
        <dbReference type="EMBL" id="CAB1447276.1"/>
    </source>
</evidence>
<keyword evidence="3" id="KW-1185">Reference proteome</keyword>